<dbReference type="Pfam" id="PF24681">
    <property type="entry name" value="Kelch_KLHDC2_KLHL20_DRC7"/>
    <property type="match status" value="1"/>
</dbReference>
<reference evidence="4" key="1">
    <citation type="journal article" date="2023" name="G3 (Bethesda)">
        <title>Whole genome assembly and annotation of the endangered Caribbean coral Acropora cervicornis.</title>
        <authorList>
            <person name="Selwyn J.D."/>
            <person name="Vollmer S.V."/>
        </authorList>
    </citation>
    <scope>NUCLEOTIDE SEQUENCE</scope>
    <source>
        <strain evidence="4">K2</strain>
    </source>
</reference>
<evidence type="ECO:0000313" key="5">
    <source>
        <dbReference type="Proteomes" id="UP001249851"/>
    </source>
</evidence>
<feature type="domain" description="BTB" evidence="3">
    <location>
        <begin position="162"/>
        <end position="233"/>
    </location>
</feature>
<dbReference type="Gene3D" id="1.25.40.420">
    <property type="match status" value="1"/>
</dbReference>
<keyword evidence="5" id="KW-1185">Reference proteome</keyword>
<dbReference type="Pfam" id="PF00651">
    <property type="entry name" value="BTB"/>
    <property type="match status" value="2"/>
</dbReference>
<evidence type="ECO:0000256" key="1">
    <source>
        <dbReference type="ARBA" id="ARBA00022441"/>
    </source>
</evidence>
<evidence type="ECO:0000313" key="4">
    <source>
        <dbReference type="EMBL" id="KAK2572483.1"/>
    </source>
</evidence>
<gene>
    <name evidence="4" type="ORF">P5673_002734</name>
</gene>
<proteinExistence type="predicted"/>
<dbReference type="InterPro" id="IPR011705">
    <property type="entry name" value="BACK"/>
</dbReference>
<dbReference type="CDD" id="cd18186">
    <property type="entry name" value="BTB_POZ_ZBTB_KLHL-like"/>
    <property type="match status" value="2"/>
</dbReference>
<dbReference type="Proteomes" id="UP001249851">
    <property type="component" value="Unassembled WGS sequence"/>
</dbReference>
<dbReference type="PANTHER" id="PTHR45632:SF30">
    <property type="entry name" value="BTB DOMAIN-CONTAINING PROTEIN"/>
    <property type="match status" value="1"/>
</dbReference>
<feature type="domain" description="BTB" evidence="3">
    <location>
        <begin position="34"/>
        <end position="105"/>
    </location>
</feature>
<dbReference type="InterPro" id="IPR006652">
    <property type="entry name" value="Kelch_1"/>
</dbReference>
<dbReference type="InterPro" id="IPR015915">
    <property type="entry name" value="Kelch-typ_b-propeller"/>
</dbReference>
<name>A0AAD9R441_ACRCE</name>
<accession>A0AAD9R441</accession>
<dbReference type="AlphaFoldDB" id="A0AAD9R441"/>
<organism evidence="4 5">
    <name type="scientific">Acropora cervicornis</name>
    <name type="common">Staghorn coral</name>
    <dbReference type="NCBI Taxonomy" id="6130"/>
    <lineage>
        <taxon>Eukaryota</taxon>
        <taxon>Metazoa</taxon>
        <taxon>Cnidaria</taxon>
        <taxon>Anthozoa</taxon>
        <taxon>Hexacorallia</taxon>
        <taxon>Scleractinia</taxon>
        <taxon>Astrocoeniina</taxon>
        <taxon>Acroporidae</taxon>
        <taxon>Acropora</taxon>
    </lineage>
</organism>
<dbReference type="Pfam" id="PF07707">
    <property type="entry name" value="BACK"/>
    <property type="match status" value="1"/>
</dbReference>
<protein>
    <submittedName>
        <fullName evidence="4">Kelch-like protein 20</fullName>
    </submittedName>
</protein>
<reference evidence="4" key="2">
    <citation type="journal article" date="2023" name="Science">
        <title>Genomic signatures of disease resistance in endangered staghorn corals.</title>
        <authorList>
            <person name="Vollmer S.V."/>
            <person name="Selwyn J.D."/>
            <person name="Despard B.A."/>
            <person name="Roesel C.L."/>
        </authorList>
    </citation>
    <scope>NUCLEOTIDE SEQUENCE</scope>
    <source>
        <strain evidence="4">K2</strain>
    </source>
</reference>
<dbReference type="GO" id="GO:0005737">
    <property type="term" value="C:cytoplasm"/>
    <property type="evidence" value="ECO:0007669"/>
    <property type="project" value="UniProtKB-ARBA"/>
</dbReference>
<dbReference type="InterPro" id="IPR000210">
    <property type="entry name" value="BTB/POZ_dom"/>
</dbReference>
<dbReference type="InterPro" id="IPR011333">
    <property type="entry name" value="SKP1/BTB/POZ_sf"/>
</dbReference>
<dbReference type="SUPFAM" id="SSF54695">
    <property type="entry name" value="POZ domain"/>
    <property type="match status" value="2"/>
</dbReference>
<dbReference type="EMBL" id="JARQWQ010000004">
    <property type="protein sequence ID" value="KAK2572483.1"/>
    <property type="molecule type" value="Genomic_DNA"/>
</dbReference>
<dbReference type="PANTHER" id="PTHR45632">
    <property type="entry name" value="LD33804P"/>
    <property type="match status" value="1"/>
</dbReference>
<dbReference type="SMART" id="SM00225">
    <property type="entry name" value="BTB"/>
    <property type="match status" value="2"/>
</dbReference>
<dbReference type="Pfam" id="PF01344">
    <property type="entry name" value="Kelch_1"/>
    <property type="match status" value="1"/>
</dbReference>
<dbReference type="Gene3D" id="2.120.10.80">
    <property type="entry name" value="Kelch-type beta propeller"/>
    <property type="match status" value="1"/>
</dbReference>
<sequence>MGSLLESISVTGKDSYCTEMMKRFDIQRRNELFCDVILEVGSGDDQARLKAHINMLCAASPFFYNDLNSETTEKKDRVIRLEEINKASMEEVLDYLYTGHVEVTRENANQLFAHADYFMIPSLRALSSKFTNSSPKAVVDTVEYRTEMMKTLNVQRKNAHYCNVILEVGCGDDEAVLQAHRNVLCAASPFFFTALSSDMKEKKEGVIRLKETTKTAMEEILEFLYTGYVEVTEENAFDLITQADYFLIPSLKALSSKFIVQMLDVSNCFTVYNFTINYNGEELKNGVRDFILANLVALSATEDFLNVSGKEIEEWISSDEVIVKQEEEVFEVIVKWMEKNMNRYNQDFLQLLRHVRCVFVSRSYAFDVMLQHPLVNTSTACSEFILDAMKKVPDDHTDQCFFSQSPRNCLKTHEGAIVASGEKEMICYIPSEDKWYKLADKLSSRDHYNYGMSSLHGKLYVLGGCKDRNGNIAEYYDPSRNLWTPVSAPGIANHGIAAVTLQGSLYAVGGRDKNEKVLSSVQRYNPDTDQWEEVSPLSSPRSNVCAVAHGNYLYAIGGMSVRFEYLDIVERFDPEKNAWENLPSLLTVRSFASGTAVKGKVFVFGGLRPFSPDGDPCEVYDPETNMWSGIPGNVAPPSCASAANFMNGQIFVNGIGNELRGRRRVLQLYDVEKNEWKPIPEYVLHFDWHEIIPLQISRDVLANCREISDRHVMRLRHMGGVR</sequence>
<dbReference type="SUPFAM" id="SSF117281">
    <property type="entry name" value="Kelch motif"/>
    <property type="match status" value="1"/>
</dbReference>
<evidence type="ECO:0000259" key="3">
    <source>
        <dbReference type="PROSITE" id="PS50097"/>
    </source>
</evidence>
<dbReference type="SMART" id="SM00612">
    <property type="entry name" value="Kelch"/>
    <property type="match status" value="4"/>
</dbReference>
<evidence type="ECO:0000256" key="2">
    <source>
        <dbReference type="ARBA" id="ARBA00022737"/>
    </source>
</evidence>
<dbReference type="Gene3D" id="3.30.710.10">
    <property type="entry name" value="Potassium Channel Kv1.1, Chain A"/>
    <property type="match status" value="2"/>
</dbReference>
<keyword evidence="2" id="KW-0677">Repeat</keyword>
<keyword evidence="1" id="KW-0880">Kelch repeat</keyword>
<dbReference type="PROSITE" id="PS50097">
    <property type="entry name" value="BTB"/>
    <property type="match status" value="2"/>
</dbReference>
<dbReference type="SMART" id="SM00875">
    <property type="entry name" value="BACK"/>
    <property type="match status" value="1"/>
</dbReference>
<comment type="caution">
    <text evidence="4">The sequence shown here is derived from an EMBL/GenBank/DDBJ whole genome shotgun (WGS) entry which is preliminary data.</text>
</comment>